<dbReference type="AlphaFoldDB" id="A0A6A3ABX8"/>
<sequence length="210" mass="24083">MSENDAQFGDDGFMFKECQPRGESFHNDNKTIDDERLAIYNKAEYENKVIQQRLHVHEQINVDYHEVTSVSPAPYQNSDCRKKRSSVFSRLALPRKIHQKEKKTSPNTADINRHTSINKVVGMLHRNHNHGVNTIGKSIVKHSSATANLRDKKQATRKDDPAMISEEMTLKSTSFNKENISQKFGEVTFVDIKRRSAVRKNLEDDKTGTL</sequence>
<keyword evidence="2" id="KW-1185">Reference proteome</keyword>
<name>A0A6A3ABX8_HIBSY</name>
<evidence type="ECO:0000313" key="2">
    <source>
        <dbReference type="Proteomes" id="UP000436088"/>
    </source>
</evidence>
<comment type="caution">
    <text evidence="1">The sequence shown here is derived from an EMBL/GenBank/DDBJ whole genome shotgun (WGS) entry which is preliminary data.</text>
</comment>
<reference evidence="1" key="1">
    <citation type="submission" date="2019-09" db="EMBL/GenBank/DDBJ databases">
        <title>Draft genome information of white flower Hibiscus syriacus.</title>
        <authorList>
            <person name="Kim Y.-M."/>
        </authorList>
    </citation>
    <scope>NUCLEOTIDE SEQUENCE [LARGE SCALE GENOMIC DNA]</scope>
    <source>
        <strain evidence="1">YM2019G1</strain>
    </source>
</reference>
<dbReference type="EMBL" id="VEPZ02001013">
    <property type="protein sequence ID" value="KAE8702000.1"/>
    <property type="molecule type" value="Genomic_DNA"/>
</dbReference>
<protein>
    <submittedName>
        <fullName evidence="1">Uncharacterized protein</fullName>
    </submittedName>
</protein>
<accession>A0A6A3ABX8</accession>
<organism evidence="1 2">
    <name type="scientific">Hibiscus syriacus</name>
    <name type="common">Rose of Sharon</name>
    <dbReference type="NCBI Taxonomy" id="106335"/>
    <lineage>
        <taxon>Eukaryota</taxon>
        <taxon>Viridiplantae</taxon>
        <taxon>Streptophyta</taxon>
        <taxon>Embryophyta</taxon>
        <taxon>Tracheophyta</taxon>
        <taxon>Spermatophyta</taxon>
        <taxon>Magnoliopsida</taxon>
        <taxon>eudicotyledons</taxon>
        <taxon>Gunneridae</taxon>
        <taxon>Pentapetalae</taxon>
        <taxon>rosids</taxon>
        <taxon>malvids</taxon>
        <taxon>Malvales</taxon>
        <taxon>Malvaceae</taxon>
        <taxon>Malvoideae</taxon>
        <taxon>Hibiscus</taxon>
    </lineage>
</organism>
<evidence type="ECO:0000313" key="1">
    <source>
        <dbReference type="EMBL" id="KAE8702000.1"/>
    </source>
</evidence>
<proteinExistence type="predicted"/>
<dbReference type="Proteomes" id="UP000436088">
    <property type="component" value="Unassembled WGS sequence"/>
</dbReference>
<gene>
    <name evidence="1" type="ORF">F3Y22_tig00110503pilonHSYRG00490</name>
</gene>